<keyword evidence="2" id="KW-0378">Hydrolase</keyword>
<evidence type="ECO:0000313" key="5">
    <source>
        <dbReference type="EMBL" id="MFD0917329.1"/>
    </source>
</evidence>
<dbReference type="EMBL" id="JBHTJV010000012">
    <property type="protein sequence ID" value="MFD0917329.1"/>
    <property type="molecule type" value="Genomic_DNA"/>
</dbReference>
<organism evidence="5 6">
    <name type="scientific">Pseudahrensia aquimaris</name>
    <dbReference type="NCBI Taxonomy" id="744461"/>
    <lineage>
        <taxon>Bacteria</taxon>
        <taxon>Pseudomonadati</taxon>
        <taxon>Pseudomonadota</taxon>
        <taxon>Alphaproteobacteria</taxon>
        <taxon>Hyphomicrobiales</taxon>
        <taxon>Ahrensiaceae</taxon>
        <taxon>Pseudahrensia</taxon>
    </lineage>
</organism>
<dbReference type="PANTHER" id="PTHR34135">
    <property type="entry name" value="LYSOZYME"/>
    <property type="match status" value="1"/>
</dbReference>
<dbReference type="Pfam" id="PF01183">
    <property type="entry name" value="Glyco_hydro_25"/>
    <property type="match status" value="1"/>
</dbReference>
<keyword evidence="3" id="KW-0326">Glycosidase</keyword>
<protein>
    <submittedName>
        <fullName evidence="5">GH25 family lysozyme</fullName>
    </submittedName>
</protein>
<dbReference type="RefSeq" id="WP_377213191.1">
    <property type="nucleotide sequence ID" value="NZ_JBHTJV010000012.1"/>
</dbReference>
<dbReference type="Proteomes" id="UP001597101">
    <property type="component" value="Unassembled WGS sequence"/>
</dbReference>
<dbReference type="InterPro" id="IPR017853">
    <property type="entry name" value="GH"/>
</dbReference>
<dbReference type="InterPro" id="IPR002053">
    <property type="entry name" value="Glyco_hydro_25"/>
</dbReference>
<name>A0ABW3FHC6_9HYPH</name>
<dbReference type="PANTHER" id="PTHR34135:SF2">
    <property type="entry name" value="LYSOZYME"/>
    <property type="match status" value="1"/>
</dbReference>
<gene>
    <name evidence="5" type="ORF">ACFQ14_13020</name>
</gene>
<feature type="signal peptide" evidence="4">
    <location>
        <begin position="1"/>
        <end position="22"/>
    </location>
</feature>
<proteinExistence type="inferred from homology"/>
<dbReference type="Gene3D" id="3.20.20.80">
    <property type="entry name" value="Glycosidases"/>
    <property type="match status" value="1"/>
</dbReference>
<evidence type="ECO:0000256" key="1">
    <source>
        <dbReference type="ARBA" id="ARBA00010646"/>
    </source>
</evidence>
<keyword evidence="6" id="KW-1185">Reference proteome</keyword>
<dbReference type="CDD" id="cd06413">
    <property type="entry name" value="GH25_muramidase_1"/>
    <property type="match status" value="1"/>
</dbReference>
<evidence type="ECO:0000256" key="4">
    <source>
        <dbReference type="SAM" id="SignalP"/>
    </source>
</evidence>
<evidence type="ECO:0000256" key="2">
    <source>
        <dbReference type="ARBA" id="ARBA00022801"/>
    </source>
</evidence>
<dbReference type="PROSITE" id="PS51904">
    <property type="entry name" value="GLYCOSYL_HYDROL_F25_2"/>
    <property type="match status" value="1"/>
</dbReference>
<dbReference type="InterPro" id="IPR018077">
    <property type="entry name" value="Glyco_hydro_fam25_subgr"/>
</dbReference>
<evidence type="ECO:0000256" key="3">
    <source>
        <dbReference type="ARBA" id="ARBA00023295"/>
    </source>
</evidence>
<dbReference type="SUPFAM" id="SSF51445">
    <property type="entry name" value="(Trans)glycosidases"/>
    <property type="match status" value="1"/>
</dbReference>
<sequence>MMKLIRLLPVLAAAACTTSATLESVANEYAIRNAGVYGVSAFGDADPVKIRGKQPGDFAIHGTDVSRHNKAVDWKKAKRNGIEFVFIKATEGGDDRDPSFRKYWAGAARAGVERSAYHFYYFCASPEKQARNYMAAVPKRESSLPPVLDVEWNPKSPTCTKRPPRSETVDVLGRWLRMIEAHYGQKPIIYTTVDFYEHTFSGGALPGYQYWLRSVTAEPKYKYNRGWVFWQYSGTGLVPGMEGIVDLNAFKGSRAEWTRWVAANKR</sequence>
<accession>A0ABW3FHC6</accession>
<feature type="chain" id="PRO_5045418585" evidence="4">
    <location>
        <begin position="23"/>
        <end position="266"/>
    </location>
</feature>
<reference evidence="6" key="1">
    <citation type="journal article" date="2019" name="Int. J. Syst. Evol. Microbiol.">
        <title>The Global Catalogue of Microorganisms (GCM) 10K type strain sequencing project: providing services to taxonomists for standard genome sequencing and annotation.</title>
        <authorList>
            <consortium name="The Broad Institute Genomics Platform"/>
            <consortium name="The Broad Institute Genome Sequencing Center for Infectious Disease"/>
            <person name="Wu L."/>
            <person name="Ma J."/>
        </authorList>
    </citation>
    <scope>NUCLEOTIDE SEQUENCE [LARGE SCALE GENOMIC DNA]</scope>
    <source>
        <strain evidence="6">CCUG 60023</strain>
    </source>
</reference>
<keyword evidence="4" id="KW-0732">Signal</keyword>
<comment type="similarity">
    <text evidence="1">Belongs to the glycosyl hydrolase 25 family.</text>
</comment>
<evidence type="ECO:0000313" key="6">
    <source>
        <dbReference type="Proteomes" id="UP001597101"/>
    </source>
</evidence>
<dbReference type="SMART" id="SM00641">
    <property type="entry name" value="Glyco_25"/>
    <property type="match status" value="1"/>
</dbReference>
<comment type="caution">
    <text evidence="5">The sequence shown here is derived from an EMBL/GenBank/DDBJ whole genome shotgun (WGS) entry which is preliminary data.</text>
</comment>